<keyword evidence="1" id="KW-1133">Transmembrane helix</keyword>
<dbReference type="Gene3D" id="3.40.80.10">
    <property type="entry name" value="Peptidoglycan recognition protein-like"/>
    <property type="match status" value="1"/>
</dbReference>
<dbReference type="EMBL" id="GEBQ01027772">
    <property type="protein sequence ID" value="JAT12205.1"/>
    <property type="molecule type" value="Transcribed_RNA"/>
</dbReference>
<proteinExistence type="predicted"/>
<name>A0A1B6KL95_9HEMI</name>
<feature type="transmembrane region" description="Helical" evidence="1">
    <location>
        <begin position="53"/>
        <end position="76"/>
    </location>
</feature>
<dbReference type="GO" id="GO:0008745">
    <property type="term" value="F:N-acetylmuramoyl-L-alanine amidase activity"/>
    <property type="evidence" value="ECO:0007669"/>
    <property type="project" value="InterPro"/>
</dbReference>
<dbReference type="AlphaFoldDB" id="A0A1B6KL95"/>
<sequence>MSSFSENLSSQAITFKQLKSDHSDKHDGEVLIPTDSLSEHCSKVEGEKLYFKFCTIIVSGIFISIFTILTICFFYSTASYIDSFTDSSQNPTSFSNTNASQTQFQEASNSSCIPLESANKVIITLSKAHNYSCSDNVTCTSLLQKIELQQNGLRYNFVIGSDSELYLGLGFKCRVNSTENAIHIKVLRNDITKRNSLSEDRRISEILEQGLMCGTISKTYTISTLCEEIPLYMLCKHAFEHNGIIKYTTNGKRDTFHNPAHAIGTLLHKDLKWIACGEPPKEQNIEVTKSKVITVKSLSKHKCQPYQPVDHISVDIVETSSVNCSDDASCDAMVQRIEKHHDGSQYNFIIGTHFDIYVGLGFRCSAHGVNTTLKIKVLRLKQYAAFEELARIAEIIQQGIACGKILGKYSISKSCHTDDNSHSIYDWNLDCFSLVDLFLGENSQSVDHYAETGRVEHYSYQENEGRKIIRQHFKWMACHKSEHVTTQPVNPTTIQSESDFVKETYDENYILYSDYEDTYSDY</sequence>
<accession>A0A1B6KL95</accession>
<reference evidence="2" key="1">
    <citation type="submission" date="2015-11" db="EMBL/GenBank/DDBJ databases">
        <title>De novo transcriptome assembly of four potential Pierce s Disease insect vectors from Arizona vineyards.</title>
        <authorList>
            <person name="Tassone E.E."/>
        </authorList>
    </citation>
    <scope>NUCLEOTIDE SEQUENCE</scope>
</reference>
<keyword evidence="1" id="KW-0472">Membrane</keyword>
<gene>
    <name evidence="2" type="ORF">g.160</name>
</gene>
<organism evidence="2">
    <name type="scientific">Graphocephala atropunctata</name>
    <dbReference type="NCBI Taxonomy" id="36148"/>
    <lineage>
        <taxon>Eukaryota</taxon>
        <taxon>Metazoa</taxon>
        <taxon>Ecdysozoa</taxon>
        <taxon>Arthropoda</taxon>
        <taxon>Hexapoda</taxon>
        <taxon>Insecta</taxon>
        <taxon>Pterygota</taxon>
        <taxon>Neoptera</taxon>
        <taxon>Paraneoptera</taxon>
        <taxon>Hemiptera</taxon>
        <taxon>Auchenorrhyncha</taxon>
        <taxon>Membracoidea</taxon>
        <taxon>Cicadellidae</taxon>
        <taxon>Cicadellinae</taxon>
        <taxon>Cicadellini</taxon>
        <taxon>Graphocephala</taxon>
    </lineage>
</organism>
<protein>
    <recommendedName>
        <fullName evidence="3">Peptidoglycan recognition protein family domain-containing protein</fullName>
    </recommendedName>
</protein>
<evidence type="ECO:0008006" key="3">
    <source>
        <dbReference type="Google" id="ProtNLM"/>
    </source>
</evidence>
<dbReference type="InterPro" id="IPR036505">
    <property type="entry name" value="Amidase/PGRP_sf"/>
</dbReference>
<dbReference type="GO" id="GO:0009253">
    <property type="term" value="P:peptidoglycan catabolic process"/>
    <property type="evidence" value="ECO:0007669"/>
    <property type="project" value="InterPro"/>
</dbReference>
<evidence type="ECO:0000313" key="2">
    <source>
        <dbReference type="EMBL" id="JAT12205.1"/>
    </source>
</evidence>
<evidence type="ECO:0000256" key="1">
    <source>
        <dbReference type="SAM" id="Phobius"/>
    </source>
</evidence>
<keyword evidence="1" id="KW-0812">Transmembrane</keyword>